<evidence type="ECO:0000256" key="1">
    <source>
        <dbReference type="ARBA" id="ARBA00004141"/>
    </source>
</evidence>
<feature type="transmembrane region" description="Helical" evidence="5">
    <location>
        <begin position="285"/>
        <end position="309"/>
    </location>
</feature>
<name>A0ABY9LYV0_9BURK</name>
<dbReference type="PANTHER" id="PTHR11662">
    <property type="entry name" value="SOLUTE CARRIER FAMILY 17"/>
    <property type="match status" value="1"/>
</dbReference>
<feature type="transmembrane region" description="Helical" evidence="5">
    <location>
        <begin position="381"/>
        <end position="400"/>
    </location>
</feature>
<dbReference type="InterPro" id="IPR011701">
    <property type="entry name" value="MFS"/>
</dbReference>
<evidence type="ECO:0000256" key="2">
    <source>
        <dbReference type="ARBA" id="ARBA00022692"/>
    </source>
</evidence>
<evidence type="ECO:0000313" key="8">
    <source>
        <dbReference type="Proteomes" id="UP001234798"/>
    </source>
</evidence>
<dbReference type="EMBL" id="CP132976">
    <property type="protein sequence ID" value="WMD19958.1"/>
    <property type="molecule type" value="Genomic_DNA"/>
</dbReference>
<dbReference type="PIRSF" id="PIRSF002808">
    <property type="entry name" value="Hexose_phosphate_transp"/>
    <property type="match status" value="1"/>
</dbReference>
<protein>
    <submittedName>
        <fullName evidence="7">MFS transporter</fullName>
    </submittedName>
</protein>
<feature type="transmembrane region" description="Helical" evidence="5">
    <location>
        <begin position="344"/>
        <end position="369"/>
    </location>
</feature>
<sequence>MSTATHAGLQSAQKPTRSRYIIMVMLFITVVINYLDRSNLSIAAPALKDEFGLETWQEGMILSAFGWTYAAMQIPGGWLVDRVSPRVLYAAALILWSAATFFMGFAGSFVILFVLRLAVGALEAPAYPINNRVVTTWFPEKERATAIGFYTSGQFVGLAFLTPVLAWLQHHYGWHMVFVSTGLLGVIWGVLWYMIYREPRQFKSANAAEIELIQQGGGVVDLDRNVKAKKAKFDWNDLGLVMSKRKLWGVYLGQFCLTSTLWFFLTWFPTYLVKYRGMDFIKSGFLASVPFLAAFIGVLCSGVLSDFLVRRGATVGLARKLPIILGLLISTSMIGANFTDSTPWIIFFLAVAFFGNGLASITWSLVSTLAPVRLLGLTGGVFNFVGNLSSICTPIVIGFLVTKDSFAPAIVYVSSLALLGALSYILLVGKVERIEA</sequence>
<feature type="transmembrane region" description="Helical" evidence="5">
    <location>
        <begin position="147"/>
        <end position="168"/>
    </location>
</feature>
<evidence type="ECO:0000313" key="7">
    <source>
        <dbReference type="EMBL" id="WMD19958.1"/>
    </source>
</evidence>
<evidence type="ECO:0000256" key="4">
    <source>
        <dbReference type="ARBA" id="ARBA00023136"/>
    </source>
</evidence>
<evidence type="ECO:0000259" key="6">
    <source>
        <dbReference type="PROSITE" id="PS50850"/>
    </source>
</evidence>
<feature type="domain" description="Major facilitator superfamily (MFS) profile" evidence="6">
    <location>
        <begin position="22"/>
        <end position="432"/>
    </location>
</feature>
<dbReference type="InterPro" id="IPR050382">
    <property type="entry name" value="MFS_Na/Anion_cotransporter"/>
</dbReference>
<keyword evidence="3 5" id="KW-1133">Transmembrane helix</keyword>
<dbReference type="RefSeq" id="WP_306942663.1">
    <property type="nucleotide sequence ID" value="NZ_CP132976.1"/>
</dbReference>
<keyword evidence="4 5" id="KW-0472">Membrane</keyword>
<accession>A0ABY9LYV0</accession>
<feature type="transmembrane region" description="Helical" evidence="5">
    <location>
        <begin position="406"/>
        <end position="427"/>
    </location>
</feature>
<organism evidence="7 8">
    <name type="scientific">Achromobacter seleniivolatilans</name>
    <dbReference type="NCBI Taxonomy" id="3047478"/>
    <lineage>
        <taxon>Bacteria</taxon>
        <taxon>Pseudomonadati</taxon>
        <taxon>Pseudomonadota</taxon>
        <taxon>Betaproteobacteria</taxon>
        <taxon>Burkholderiales</taxon>
        <taxon>Alcaligenaceae</taxon>
        <taxon>Achromobacter</taxon>
    </lineage>
</organism>
<dbReference type="NCBIfam" id="TIGR00893">
    <property type="entry name" value="2A0114"/>
    <property type="match status" value="1"/>
</dbReference>
<dbReference type="SUPFAM" id="SSF103473">
    <property type="entry name" value="MFS general substrate transporter"/>
    <property type="match status" value="1"/>
</dbReference>
<feature type="transmembrane region" description="Helical" evidence="5">
    <location>
        <begin position="87"/>
        <end position="115"/>
    </location>
</feature>
<dbReference type="PANTHER" id="PTHR11662:SF333">
    <property type="entry name" value="D-GALACTONATE TRANSPORTER"/>
    <property type="match status" value="1"/>
</dbReference>
<dbReference type="InterPro" id="IPR020846">
    <property type="entry name" value="MFS_dom"/>
</dbReference>
<dbReference type="InterPro" id="IPR000849">
    <property type="entry name" value="Sugar_P_transporter"/>
</dbReference>
<gene>
    <name evidence="7" type="ORF">RAS12_25625</name>
</gene>
<dbReference type="InterPro" id="IPR036259">
    <property type="entry name" value="MFS_trans_sf"/>
</dbReference>
<keyword evidence="2 5" id="KW-0812">Transmembrane</keyword>
<proteinExistence type="predicted"/>
<dbReference type="PROSITE" id="PS50850">
    <property type="entry name" value="MFS"/>
    <property type="match status" value="1"/>
</dbReference>
<feature type="transmembrane region" description="Helical" evidence="5">
    <location>
        <begin position="321"/>
        <end position="338"/>
    </location>
</feature>
<evidence type="ECO:0000256" key="3">
    <source>
        <dbReference type="ARBA" id="ARBA00022989"/>
    </source>
</evidence>
<keyword evidence="8" id="KW-1185">Reference proteome</keyword>
<evidence type="ECO:0000256" key="5">
    <source>
        <dbReference type="SAM" id="Phobius"/>
    </source>
</evidence>
<feature type="transmembrane region" description="Helical" evidence="5">
    <location>
        <begin position="20"/>
        <end position="35"/>
    </location>
</feature>
<dbReference type="CDD" id="cd17319">
    <property type="entry name" value="MFS_ExuT_GudP_like"/>
    <property type="match status" value="1"/>
</dbReference>
<dbReference type="Gene3D" id="1.20.1250.20">
    <property type="entry name" value="MFS general substrate transporter like domains"/>
    <property type="match status" value="2"/>
</dbReference>
<reference evidence="7 8" key="1">
    <citation type="submission" date="2023-08" db="EMBL/GenBank/DDBJ databases">
        <title>Achromobacter seleniivolatilans sp. nov., isolated from seleniferous soil.</title>
        <authorList>
            <person name="Zhang S."/>
            <person name="Li K."/>
            <person name="Peng J."/>
            <person name="Zhao Q."/>
            <person name="Wang H."/>
            <person name="Guo Y."/>
        </authorList>
    </citation>
    <scope>NUCLEOTIDE SEQUENCE [LARGE SCALE GENOMIC DNA]</scope>
    <source>
        <strain evidence="7 8">R39</strain>
    </source>
</reference>
<dbReference type="Pfam" id="PF07690">
    <property type="entry name" value="MFS_1"/>
    <property type="match status" value="1"/>
</dbReference>
<comment type="subcellular location">
    <subcellularLocation>
        <location evidence="1">Membrane</location>
        <topology evidence="1">Multi-pass membrane protein</topology>
    </subcellularLocation>
</comment>
<feature type="transmembrane region" description="Helical" evidence="5">
    <location>
        <begin position="174"/>
        <end position="195"/>
    </location>
</feature>
<dbReference type="Proteomes" id="UP001234798">
    <property type="component" value="Chromosome"/>
</dbReference>
<feature type="transmembrane region" description="Helical" evidence="5">
    <location>
        <begin position="247"/>
        <end position="265"/>
    </location>
</feature>